<evidence type="ECO:0000313" key="2">
    <source>
        <dbReference type="Proteomes" id="UP001055811"/>
    </source>
</evidence>
<dbReference type="Proteomes" id="UP001055811">
    <property type="component" value="Linkage Group LG03"/>
</dbReference>
<reference evidence="2" key="1">
    <citation type="journal article" date="2022" name="Mol. Ecol. Resour.">
        <title>The genomes of chicory, endive, great burdock and yacon provide insights into Asteraceae palaeo-polyploidization history and plant inulin production.</title>
        <authorList>
            <person name="Fan W."/>
            <person name="Wang S."/>
            <person name="Wang H."/>
            <person name="Wang A."/>
            <person name="Jiang F."/>
            <person name="Liu H."/>
            <person name="Zhao H."/>
            <person name="Xu D."/>
            <person name="Zhang Y."/>
        </authorList>
    </citation>
    <scope>NUCLEOTIDE SEQUENCE [LARGE SCALE GENOMIC DNA]</scope>
    <source>
        <strain evidence="2">cv. Punajuju</strain>
    </source>
</reference>
<proteinExistence type="predicted"/>
<name>A0ACB9F4H6_CICIN</name>
<keyword evidence="2" id="KW-1185">Reference proteome</keyword>
<sequence length="245" mass="26616">MVMFRGPVIFGYSENNLSHNEISAKGQPKPAGWLLSIFIGVGFDNWHLGVLCLIGNCICMTAFLAIQLPYEYLTPLQAGVGVVQKVNAQVADAPLVQIMPRGWMYRYPRGRNVLDASMGGIGGGGMVSVSYDIGGMPLRQPAISQPIPISVLASALVNASPTEQRNVEAEKHHHRKFLNIVDRLEGKMLQEHQRIEASPMAAVASPMSSSPSHDEINGVFASKRKVNAVDNMDYFLGEVLSNGRA</sequence>
<accession>A0ACB9F4H6</accession>
<evidence type="ECO:0000313" key="1">
    <source>
        <dbReference type="EMBL" id="KAI3766007.1"/>
    </source>
</evidence>
<gene>
    <name evidence="1" type="ORF">L2E82_16055</name>
</gene>
<reference evidence="1 2" key="2">
    <citation type="journal article" date="2022" name="Mol. Ecol. Resour.">
        <title>The genomes of chicory, endive, great burdock and yacon provide insights into Asteraceae paleo-polyploidization history and plant inulin production.</title>
        <authorList>
            <person name="Fan W."/>
            <person name="Wang S."/>
            <person name="Wang H."/>
            <person name="Wang A."/>
            <person name="Jiang F."/>
            <person name="Liu H."/>
            <person name="Zhao H."/>
            <person name="Xu D."/>
            <person name="Zhang Y."/>
        </authorList>
    </citation>
    <scope>NUCLEOTIDE SEQUENCE [LARGE SCALE GENOMIC DNA]</scope>
    <source>
        <strain evidence="2">cv. Punajuju</strain>
        <tissue evidence="1">Leaves</tissue>
    </source>
</reference>
<organism evidence="1 2">
    <name type="scientific">Cichorium intybus</name>
    <name type="common">Chicory</name>
    <dbReference type="NCBI Taxonomy" id="13427"/>
    <lineage>
        <taxon>Eukaryota</taxon>
        <taxon>Viridiplantae</taxon>
        <taxon>Streptophyta</taxon>
        <taxon>Embryophyta</taxon>
        <taxon>Tracheophyta</taxon>
        <taxon>Spermatophyta</taxon>
        <taxon>Magnoliopsida</taxon>
        <taxon>eudicotyledons</taxon>
        <taxon>Gunneridae</taxon>
        <taxon>Pentapetalae</taxon>
        <taxon>asterids</taxon>
        <taxon>campanulids</taxon>
        <taxon>Asterales</taxon>
        <taxon>Asteraceae</taxon>
        <taxon>Cichorioideae</taxon>
        <taxon>Cichorieae</taxon>
        <taxon>Cichoriinae</taxon>
        <taxon>Cichorium</taxon>
    </lineage>
</organism>
<comment type="caution">
    <text evidence="1">The sequence shown here is derived from an EMBL/GenBank/DDBJ whole genome shotgun (WGS) entry which is preliminary data.</text>
</comment>
<dbReference type="EMBL" id="CM042011">
    <property type="protein sequence ID" value="KAI3766007.1"/>
    <property type="molecule type" value="Genomic_DNA"/>
</dbReference>
<protein>
    <submittedName>
        <fullName evidence="1">Uncharacterized protein</fullName>
    </submittedName>
</protein>